<comment type="catalytic activity">
    <reaction evidence="9 10">
        <text>XTP + H2O = XMP + diphosphate + H(+)</text>
        <dbReference type="Rhea" id="RHEA:28610"/>
        <dbReference type="ChEBI" id="CHEBI:15377"/>
        <dbReference type="ChEBI" id="CHEBI:15378"/>
        <dbReference type="ChEBI" id="CHEBI:33019"/>
        <dbReference type="ChEBI" id="CHEBI:57464"/>
        <dbReference type="ChEBI" id="CHEBI:61314"/>
        <dbReference type="EC" id="3.6.1.66"/>
    </reaction>
</comment>
<dbReference type="CDD" id="cd00515">
    <property type="entry name" value="HAM1"/>
    <property type="match status" value="1"/>
</dbReference>
<evidence type="ECO:0000313" key="12">
    <source>
        <dbReference type="EMBL" id="ADB16753.1"/>
    </source>
</evidence>
<feature type="binding site" evidence="10">
    <location>
        <position position="45"/>
    </location>
    <ligand>
        <name>Mg(2+)</name>
        <dbReference type="ChEBI" id="CHEBI:18420"/>
    </ligand>
</feature>
<evidence type="ECO:0000256" key="4">
    <source>
        <dbReference type="ARBA" id="ARBA00022741"/>
    </source>
</evidence>
<comment type="subunit">
    <text evidence="2 10">Homodimer.</text>
</comment>
<feature type="binding site" evidence="10">
    <location>
        <begin position="12"/>
        <end position="17"/>
    </location>
    <ligand>
        <name>substrate</name>
    </ligand>
</feature>
<dbReference type="Proteomes" id="UP000001887">
    <property type="component" value="Chromosome"/>
</dbReference>
<evidence type="ECO:0000256" key="9">
    <source>
        <dbReference type="ARBA" id="ARBA00052017"/>
    </source>
</evidence>
<name>D2R1N4_PIRSD</name>
<keyword evidence="7 10" id="KW-0546">Nucleotide metabolism</keyword>
<dbReference type="NCBIfam" id="TIGR00042">
    <property type="entry name" value="RdgB/HAM1 family non-canonical purine NTP pyrophosphatase"/>
    <property type="match status" value="1"/>
</dbReference>
<dbReference type="HAMAP" id="MF_01405">
    <property type="entry name" value="Non_canon_purine_NTPase"/>
    <property type="match status" value="1"/>
</dbReference>
<dbReference type="GO" id="GO:0009146">
    <property type="term" value="P:purine nucleoside triphosphate catabolic process"/>
    <property type="evidence" value="ECO:0007669"/>
    <property type="project" value="UniProtKB-UniRule"/>
</dbReference>
<feature type="binding site" evidence="10">
    <location>
        <begin position="186"/>
        <end position="187"/>
    </location>
    <ligand>
        <name>substrate</name>
    </ligand>
</feature>
<proteinExistence type="inferred from homology"/>
<dbReference type="GO" id="GO:0009117">
    <property type="term" value="P:nucleotide metabolic process"/>
    <property type="evidence" value="ECO:0007669"/>
    <property type="project" value="UniProtKB-KW"/>
</dbReference>
<dbReference type="PANTHER" id="PTHR11067">
    <property type="entry name" value="INOSINE TRIPHOSPHATE PYROPHOSPHATASE/HAM1 PROTEIN"/>
    <property type="match status" value="1"/>
</dbReference>
<dbReference type="OrthoDB" id="9807456at2"/>
<dbReference type="EMBL" id="CP001848">
    <property type="protein sequence ID" value="ADB16753.1"/>
    <property type="molecule type" value="Genomic_DNA"/>
</dbReference>
<evidence type="ECO:0000256" key="7">
    <source>
        <dbReference type="ARBA" id="ARBA00023080"/>
    </source>
</evidence>
<evidence type="ECO:0000256" key="10">
    <source>
        <dbReference type="HAMAP-Rule" id="MF_01405"/>
    </source>
</evidence>
<dbReference type="STRING" id="530564.Psta_2079"/>
<dbReference type="GO" id="GO:0000166">
    <property type="term" value="F:nucleotide binding"/>
    <property type="evidence" value="ECO:0007669"/>
    <property type="project" value="UniProtKB-KW"/>
</dbReference>
<dbReference type="KEGG" id="psl:Psta_2079"/>
<keyword evidence="5 10" id="KW-0378">Hydrolase</keyword>
<evidence type="ECO:0000256" key="11">
    <source>
        <dbReference type="RuleBase" id="RU003781"/>
    </source>
</evidence>
<comment type="similarity">
    <text evidence="1 10 11">Belongs to the HAM1 NTPase family.</text>
</comment>
<dbReference type="eggNOG" id="COG0127">
    <property type="taxonomic scope" value="Bacteria"/>
</dbReference>
<sequence>MSSAACSLVVATRNKKKLGELLELLAPEGFALQTLDDFPQSIEVEETGETFAANAALKACEQARVLKRWVLAEDSGLAVDALGGAPGVYSARFSGEGATDAKNNALLLEKLAHVPLEKRGAHYVCHAVLSDPAGNIRAEAVGRCYGRILPVAAGSGGFGYDPLFEVIEYHRTFGELAPAVKRAISHRARSMRLMLEQLRVLRQAGAFA</sequence>
<evidence type="ECO:0000256" key="8">
    <source>
        <dbReference type="ARBA" id="ARBA00051875"/>
    </source>
</evidence>
<gene>
    <name evidence="12" type="ordered locus">Psta_2079</name>
</gene>
<dbReference type="GO" id="GO:0017111">
    <property type="term" value="F:ribonucleoside triphosphate phosphatase activity"/>
    <property type="evidence" value="ECO:0007669"/>
    <property type="project" value="InterPro"/>
</dbReference>
<evidence type="ECO:0000256" key="2">
    <source>
        <dbReference type="ARBA" id="ARBA00011738"/>
    </source>
</evidence>
<protein>
    <recommendedName>
        <fullName evidence="10">dITP/XTP pyrophosphatase</fullName>
        <ecNumber evidence="10">3.6.1.66</ecNumber>
    </recommendedName>
    <alternativeName>
        <fullName evidence="10">Non-canonical purine NTP pyrophosphatase</fullName>
    </alternativeName>
    <alternativeName>
        <fullName evidence="10">Non-standard purine NTP pyrophosphatase</fullName>
    </alternativeName>
    <alternativeName>
        <fullName evidence="10">Nucleoside-triphosphate diphosphatase</fullName>
    </alternativeName>
    <alternativeName>
        <fullName evidence="10">Nucleoside-triphosphate pyrophosphatase</fullName>
        <shortName evidence="10">NTPase</shortName>
    </alternativeName>
</protein>
<dbReference type="EC" id="3.6.1.66" evidence="10"/>
<dbReference type="InterPro" id="IPR020922">
    <property type="entry name" value="dITP/XTP_pyrophosphatase"/>
</dbReference>
<keyword evidence="4 10" id="KW-0547">Nucleotide-binding</keyword>
<keyword evidence="6 10" id="KW-0460">Magnesium</keyword>
<dbReference type="InterPro" id="IPR029001">
    <property type="entry name" value="ITPase-like_fam"/>
</dbReference>
<dbReference type="GO" id="GO:0005829">
    <property type="term" value="C:cytosol"/>
    <property type="evidence" value="ECO:0007669"/>
    <property type="project" value="TreeGrafter"/>
</dbReference>
<dbReference type="FunFam" id="3.90.950.10:FF:000001">
    <property type="entry name" value="dITP/XTP pyrophosphatase"/>
    <property type="match status" value="1"/>
</dbReference>
<dbReference type="GO" id="GO:0046872">
    <property type="term" value="F:metal ion binding"/>
    <property type="evidence" value="ECO:0007669"/>
    <property type="project" value="UniProtKB-KW"/>
</dbReference>
<dbReference type="InterPro" id="IPR002637">
    <property type="entry name" value="RdgB/HAM1"/>
</dbReference>
<evidence type="ECO:0000256" key="1">
    <source>
        <dbReference type="ARBA" id="ARBA00008023"/>
    </source>
</evidence>
<dbReference type="Pfam" id="PF01725">
    <property type="entry name" value="Ham1p_like"/>
    <property type="match status" value="1"/>
</dbReference>
<feature type="binding site" evidence="10">
    <location>
        <position position="181"/>
    </location>
    <ligand>
        <name>substrate</name>
    </ligand>
</feature>
<dbReference type="GO" id="GO:0036222">
    <property type="term" value="F:XTP diphosphatase activity"/>
    <property type="evidence" value="ECO:0007669"/>
    <property type="project" value="UniProtKB-UniRule"/>
</dbReference>
<dbReference type="GO" id="GO:0036220">
    <property type="term" value="F:ITP diphosphatase activity"/>
    <property type="evidence" value="ECO:0007669"/>
    <property type="project" value="UniProtKB-UniRule"/>
</dbReference>
<feature type="binding site" evidence="10">
    <location>
        <begin position="158"/>
        <end position="161"/>
    </location>
    <ligand>
        <name>substrate</name>
    </ligand>
</feature>
<comment type="function">
    <text evidence="10">Pyrophosphatase that catalyzes the hydrolysis of nucleoside triphosphates to their monophosphate derivatives, with a high preference for the non-canonical purine nucleotides XTP (xanthosine triphosphate), dITP (deoxyinosine triphosphate) and ITP. Seems to function as a house-cleaning enzyme that removes non-canonical purine nucleotides from the nucleotide pool, thus preventing their incorporation into DNA/RNA and avoiding chromosomal lesions.</text>
</comment>
<dbReference type="SUPFAM" id="SSF52972">
    <property type="entry name" value="ITPase-like"/>
    <property type="match status" value="1"/>
</dbReference>
<evidence type="ECO:0000256" key="6">
    <source>
        <dbReference type="ARBA" id="ARBA00022842"/>
    </source>
</evidence>
<dbReference type="GO" id="GO:0035870">
    <property type="term" value="F:dITP diphosphatase activity"/>
    <property type="evidence" value="ECO:0007669"/>
    <property type="project" value="UniProtKB-UniRule"/>
</dbReference>
<dbReference type="AlphaFoldDB" id="D2R1N4"/>
<feature type="active site" description="Proton acceptor" evidence="10">
    <location>
        <position position="74"/>
    </location>
</feature>
<dbReference type="PANTHER" id="PTHR11067:SF9">
    <property type="entry name" value="INOSINE TRIPHOSPHATE PYROPHOSPHATASE"/>
    <property type="match status" value="1"/>
</dbReference>
<reference evidence="12 13" key="1">
    <citation type="journal article" date="2009" name="Stand. Genomic Sci.">
        <title>Complete genome sequence of Pirellula staleyi type strain (ATCC 27377).</title>
        <authorList>
            <person name="Clum A."/>
            <person name="Tindall B.J."/>
            <person name="Sikorski J."/>
            <person name="Ivanova N."/>
            <person name="Mavrommatis K."/>
            <person name="Lucas S."/>
            <person name="Glavina del Rio T."/>
            <person name="Nolan M."/>
            <person name="Chen F."/>
            <person name="Tice H."/>
            <person name="Pitluck S."/>
            <person name="Cheng J.F."/>
            <person name="Chertkov O."/>
            <person name="Brettin T."/>
            <person name="Han C."/>
            <person name="Detter J.C."/>
            <person name="Kuske C."/>
            <person name="Bruce D."/>
            <person name="Goodwin L."/>
            <person name="Ovchinikova G."/>
            <person name="Pati A."/>
            <person name="Mikhailova N."/>
            <person name="Chen A."/>
            <person name="Palaniappan K."/>
            <person name="Land M."/>
            <person name="Hauser L."/>
            <person name="Chang Y.J."/>
            <person name="Jeffries C.D."/>
            <person name="Chain P."/>
            <person name="Rohde M."/>
            <person name="Goker M."/>
            <person name="Bristow J."/>
            <person name="Eisen J.A."/>
            <person name="Markowitz V."/>
            <person name="Hugenholtz P."/>
            <person name="Kyrpides N.C."/>
            <person name="Klenk H.P."/>
            <person name="Lapidus A."/>
        </authorList>
    </citation>
    <scope>NUCLEOTIDE SEQUENCE [LARGE SCALE GENOMIC DNA]</scope>
    <source>
        <strain evidence="13">ATCC 27377 / DSM 6068 / ICPB 4128</strain>
    </source>
</reference>
<dbReference type="Gene3D" id="3.90.950.10">
    <property type="match status" value="1"/>
</dbReference>
<feature type="binding site" evidence="10">
    <location>
        <position position="75"/>
    </location>
    <ligand>
        <name>substrate</name>
    </ligand>
</feature>
<dbReference type="HOGENOM" id="CLU_082080_0_2_0"/>
<evidence type="ECO:0000313" key="13">
    <source>
        <dbReference type="Proteomes" id="UP000001887"/>
    </source>
</evidence>
<evidence type="ECO:0000256" key="5">
    <source>
        <dbReference type="ARBA" id="ARBA00022801"/>
    </source>
</evidence>
<feature type="binding site" evidence="10">
    <location>
        <position position="74"/>
    </location>
    <ligand>
        <name>Mg(2+)</name>
        <dbReference type="ChEBI" id="CHEBI:18420"/>
    </ligand>
</feature>
<organism evidence="12 13">
    <name type="scientific">Pirellula staleyi (strain ATCC 27377 / DSM 6068 / ICPB 4128)</name>
    <name type="common">Pirella staleyi</name>
    <dbReference type="NCBI Taxonomy" id="530564"/>
    <lineage>
        <taxon>Bacteria</taxon>
        <taxon>Pseudomonadati</taxon>
        <taxon>Planctomycetota</taxon>
        <taxon>Planctomycetia</taxon>
        <taxon>Pirellulales</taxon>
        <taxon>Pirellulaceae</taxon>
        <taxon>Pirellula</taxon>
    </lineage>
</organism>
<comment type="cofactor">
    <cofactor evidence="10">
        <name>Mg(2+)</name>
        <dbReference type="ChEBI" id="CHEBI:18420"/>
    </cofactor>
    <text evidence="10">Binds 1 Mg(2+) ion per subunit.</text>
</comment>
<comment type="catalytic activity">
    <reaction evidence="10">
        <text>ITP + H2O = IMP + diphosphate + H(+)</text>
        <dbReference type="Rhea" id="RHEA:29399"/>
        <dbReference type="ChEBI" id="CHEBI:15377"/>
        <dbReference type="ChEBI" id="CHEBI:15378"/>
        <dbReference type="ChEBI" id="CHEBI:33019"/>
        <dbReference type="ChEBI" id="CHEBI:58053"/>
        <dbReference type="ChEBI" id="CHEBI:61402"/>
        <dbReference type="EC" id="3.6.1.66"/>
    </reaction>
</comment>
<evidence type="ECO:0000256" key="3">
    <source>
        <dbReference type="ARBA" id="ARBA00022723"/>
    </source>
</evidence>
<keyword evidence="13" id="KW-1185">Reference proteome</keyword>
<accession>D2R1N4</accession>
<keyword evidence="3 10" id="KW-0479">Metal-binding</keyword>
<comment type="catalytic activity">
    <reaction evidence="8 10">
        <text>dITP + H2O = dIMP + diphosphate + H(+)</text>
        <dbReference type="Rhea" id="RHEA:28342"/>
        <dbReference type="ChEBI" id="CHEBI:15377"/>
        <dbReference type="ChEBI" id="CHEBI:15378"/>
        <dbReference type="ChEBI" id="CHEBI:33019"/>
        <dbReference type="ChEBI" id="CHEBI:61194"/>
        <dbReference type="ChEBI" id="CHEBI:61382"/>
        <dbReference type="EC" id="3.6.1.66"/>
    </reaction>
</comment>